<evidence type="ECO:0000313" key="6">
    <source>
        <dbReference type="Proteomes" id="UP000225808"/>
    </source>
</evidence>
<feature type="compositionally biased region" description="Basic residues" evidence="1">
    <location>
        <begin position="517"/>
        <end position="530"/>
    </location>
</feature>
<sequence length="596" mass="67319">MDVKGGQGATGFSLEIEGVAGPDNKTNKFDEYVNEVRIMEGIDSPAIRAIIAFDDSGDVISRLAGGETFFLTLENDVSGKKVEYNLQLYKITDRVRFEKRNVYNLHLCSEEFLRNELVNVFGSFQGKKTDDYVGEYLGSDYINTDKELYAEATDEKFSYVCPNWRPFNAINYLAEKSLRKKQTGKLRQSGYIFYENLSGYHYITIDAMIEDANKQTPKGEKKGTGKRPLPQLYYYGYSQANLPSMAEETKDFIIQSISFPKSYNLLENLRHGTWAGYTQGFDPVDLAKSSSGDQSGDLPLALDEYTIRGKWKDMSHVNPKGKPPFDMSKLAPQGEPSMVDTPRRVRLKPVMTRGYGNMEKKESKQSAPIGGQSVKSIVEAASYNFLRLKSLLYQQLQISVPGNLDLMAGHGIHITIPKALPDNPNSTNIPTDQRWSGLWIIASTEHKYHDGRMVSILLLTRDSTPDSGGASSKNNESTATIAGNASGRRKRKGRVRKKRRGLRRRGASPIVGSGLGSRKKRRRRSKKRGKNVSNLERRKRRNKKRSTAGRRAIRRTERTARRANRGGRKGSGGTRTKKMNSKKNKRRNRRRKNKNR</sequence>
<evidence type="ECO:0000256" key="1">
    <source>
        <dbReference type="SAM" id="MobiDB-lite"/>
    </source>
</evidence>
<feature type="region of interest" description="Disordered" evidence="1">
    <location>
        <begin position="463"/>
        <end position="596"/>
    </location>
</feature>
<evidence type="ECO:0000313" key="2">
    <source>
        <dbReference type="EMBL" id="AOO13127.1"/>
    </source>
</evidence>
<feature type="compositionally biased region" description="Polar residues" evidence="1">
    <location>
        <begin position="463"/>
        <end position="483"/>
    </location>
</feature>
<dbReference type="Proteomes" id="UP000226173">
    <property type="component" value="Segment"/>
</dbReference>
<protein>
    <submittedName>
        <fullName evidence="2">Uncharacterized protein</fullName>
    </submittedName>
</protein>
<dbReference type="EMBL" id="KX349299">
    <property type="protein sequence ID" value="AOO13343.1"/>
    <property type="molecule type" value="Genomic_DNA"/>
</dbReference>
<evidence type="ECO:0000313" key="3">
    <source>
        <dbReference type="EMBL" id="AOO13343.1"/>
    </source>
</evidence>
<organism evidence="2 6">
    <name type="scientific">Cyanophage S-RIM14</name>
    <dbReference type="NCBI Taxonomy" id="1278423"/>
    <lineage>
        <taxon>Viruses</taxon>
        <taxon>Duplodnaviria</taxon>
        <taxon>Heunggongvirae</taxon>
        <taxon>Uroviricota</taxon>
        <taxon>Caudoviricetes</taxon>
        <taxon>Pantevenvirales</taxon>
        <taxon>Kyanoviridae</taxon>
        <taxon>Ahtivirus</taxon>
        <taxon>Ahtivirus sagseatwo</taxon>
    </lineage>
</organism>
<dbReference type="Proteomes" id="UP000225808">
    <property type="component" value="Segment"/>
</dbReference>
<feature type="compositionally biased region" description="Basic residues" evidence="1">
    <location>
        <begin position="537"/>
        <end position="553"/>
    </location>
</feature>
<evidence type="ECO:0000313" key="4">
    <source>
        <dbReference type="EMBL" id="AOO13775.1"/>
    </source>
</evidence>
<name>A0A1D7SHN5_9CAUD</name>
<feature type="region of interest" description="Disordered" evidence="1">
    <location>
        <begin position="316"/>
        <end position="340"/>
    </location>
</feature>
<feature type="compositionally biased region" description="Basic residues" evidence="1">
    <location>
        <begin position="575"/>
        <end position="596"/>
    </location>
</feature>
<gene>
    <name evidence="2" type="ORF">LIS021110_013</name>
    <name evidence="3" type="ORF">LIS110610_013</name>
    <name evidence="4" type="ORF">Np450711_013</name>
</gene>
<dbReference type="Proteomes" id="UP000224257">
    <property type="component" value="Segment"/>
</dbReference>
<reference evidence="5 6" key="1">
    <citation type="journal article" date="2016" name="Environ. Microbiol.">
        <title>Genomic diversification of marine cyanophages into stable ecotypes.</title>
        <authorList>
            <person name="Marston M.F."/>
            <person name="Martiny J.B."/>
        </authorList>
    </citation>
    <scope>NUCLEOTIDE SEQUENCE [LARGE SCALE GENOMIC DNA]</scope>
    <source>
        <strain evidence="2">LIS_02_1110</strain>
        <strain evidence="3">LIS_22_0610</strain>
        <strain evidence="4">Np_45_0711</strain>
    </source>
</reference>
<proteinExistence type="predicted"/>
<dbReference type="EMBL" id="KX349301">
    <property type="protein sequence ID" value="AOO13775.1"/>
    <property type="molecule type" value="Genomic_DNA"/>
</dbReference>
<dbReference type="EMBL" id="KX349298">
    <property type="protein sequence ID" value="AOO13127.1"/>
    <property type="molecule type" value="Genomic_DNA"/>
</dbReference>
<evidence type="ECO:0000313" key="5">
    <source>
        <dbReference type="Proteomes" id="UP000224257"/>
    </source>
</evidence>
<feature type="compositionally biased region" description="Basic residues" evidence="1">
    <location>
        <begin position="487"/>
        <end position="506"/>
    </location>
</feature>
<accession>A0A1D7SHN5</accession>